<name>A0A914ANJ2_PATMI</name>
<dbReference type="InterPro" id="IPR002937">
    <property type="entry name" value="Amino_oxidase"/>
</dbReference>
<organism evidence="3 4">
    <name type="scientific">Patiria miniata</name>
    <name type="common">Bat star</name>
    <name type="synonym">Asterina miniata</name>
    <dbReference type="NCBI Taxonomy" id="46514"/>
    <lineage>
        <taxon>Eukaryota</taxon>
        <taxon>Metazoa</taxon>
        <taxon>Echinodermata</taxon>
        <taxon>Eleutherozoa</taxon>
        <taxon>Asterozoa</taxon>
        <taxon>Asteroidea</taxon>
        <taxon>Valvatacea</taxon>
        <taxon>Valvatida</taxon>
        <taxon>Asterinidae</taxon>
        <taxon>Patiria</taxon>
    </lineage>
</organism>
<dbReference type="InterPro" id="IPR021838">
    <property type="entry name" value="DUF3431"/>
</dbReference>
<reference evidence="3" key="1">
    <citation type="submission" date="2022-11" db="UniProtKB">
        <authorList>
            <consortium name="EnsemblMetazoa"/>
        </authorList>
    </citation>
    <scope>IDENTIFICATION</scope>
</reference>
<dbReference type="EnsemblMetazoa" id="XM_038209662.1">
    <property type="protein sequence ID" value="XP_038065590.1"/>
    <property type="gene ID" value="LOC119735746"/>
</dbReference>
<dbReference type="PANTHER" id="PTHR43734">
    <property type="entry name" value="PHYTOENE DESATURASE"/>
    <property type="match status" value="1"/>
</dbReference>
<dbReference type="Proteomes" id="UP000887568">
    <property type="component" value="Unplaced"/>
</dbReference>
<dbReference type="Pfam" id="PF01593">
    <property type="entry name" value="Amino_oxidase"/>
    <property type="match status" value="1"/>
</dbReference>
<evidence type="ECO:0000259" key="2">
    <source>
        <dbReference type="Pfam" id="PF01593"/>
    </source>
</evidence>
<dbReference type="OrthoDB" id="38045at2759"/>
<accession>A0A914ANJ2</accession>
<feature type="compositionally biased region" description="Polar residues" evidence="1">
    <location>
        <begin position="55"/>
        <end position="67"/>
    </location>
</feature>
<dbReference type="Pfam" id="PF11913">
    <property type="entry name" value="DUF3431"/>
    <property type="match status" value="1"/>
</dbReference>
<dbReference type="GeneID" id="119735746"/>
<evidence type="ECO:0000313" key="3">
    <source>
        <dbReference type="EnsemblMetazoa" id="XP_038065590.1"/>
    </source>
</evidence>
<keyword evidence="4" id="KW-1185">Reference proteome</keyword>
<dbReference type="SUPFAM" id="SSF51971">
    <property type="entry name" value="Nucleotide-binding domain"/>
    <property type="match status" value="1"/>
</dbReference>
<feature type="region of interest" description="Disordered" evidence="1">
    <location>
        <begin position="52"/>
        <end position="102"/>
    </location>
</feature>
<feature type="domain" description="Amine oxidase" evidence="2">
    <location>
        <begin position="117"/>
        <end position="415"/>
    </location>
</feature>
<sequence length="801" mass="91951">MASRFNRVFVSLTSVMAVLLLVSIVIRNMDGRMLPGRGAIFPTPVIRSRVDMKNSKNIRTLSDTSTGPPDAAEGRRGSNGNQTTRLPSEIDDQETSRESKKQHRIVIIGSGPTALGAAKRLHDFGQGINNSVITILEELGKLGGRASSVRDDKGFLWDDGFHVVFSHYTYFDRVLNMAVPEWNYRRRSSFAFMKGSDDERRFIPYPVQNNIHVMDKIDQQKSLQGLEEIAKNPITSKPNNFDEWLLQKFGVGLADVYMRKYNPKMWTVDPKKMNSAWVGEKVAVPNIEEIKTKIKEVDINGTNTKDSEWEPNRFFRFPKYNGTGGILQSVAKQLPSHWFKFHEKVTGIDIDQKIISIERGDATESKYTLEYDTLISTIPLDILTGFLKSRDQSLEQMLELASQLVYTHTHVVGVGLTGQLPKTLADKSWLYFPDSDSPFYRVAMFSNYSDDHVPKAGAYWSLMCEIAEPQTSSNPAYWSRENLIKESIQSLVMYGFITADMVVSKHYRRLEHGYPVPSLKRDMILDTVQPWLKNKDIYSRGLFGGWKYEVGKQDHSFMQGVEAVDNFLHGIPELTYTDPNLANSKKNTGRKIPLDYEIVVAQYQEDLDWVKPFANRTFVYHKGGDAWPTSQWYSWERLPNIGRESHSYLHHIITNYDHLPDVTVFYPGEIADHKRHCRRNPLDAVSKAKRGIPCSKGGGYSVHKKHVISAGDKYLLKPKNKYFRPSDFTFMEFYEYIYGHKPRGGSIPHCWKACFAATREMIRKHPLEFYQRAISAHGNSSNAEESHYFERLWFHMFHDEP</sequence>
<dbReference type="InterPro" id="IPR036188">
    <property type="entry name" value="FAD/NAD-bd_sf"/>
</dbReference>
<evidence type="ECO:0000313" key="4">
    <source>
        <dbReference type="Proteomes" id="UP000887568"/>
    </source>
</evidence>
<protein>
    <recommendedName>
        <fullName evidence="2">Amine oxidase domain-containing protein</fullName>
    </recommendedName>
</protein>
<proteinExistence type="predicted"/>
<dbReference type="OMA" id="KYTLEYD"/>
<dbReference type="Gene3D" id="3.50.50.60">
    <property type="entry name" value="FAD/NAD(P)-binding domain"/>
    <property type="match status" value="1"/>
</dbReference>
<dbReference type="GO" id="GO:0016491">
    <property type="term" value="F:oxidoreductase activity"/>
    <property type="evidence" value="ECO:0007669"/>
    <property type="project" value="InterPro"/>
</dbReference>
<evidence type="ECO:0000256" key="1">
    <source>
        <dbReference type="SAM" id="MobiDB-lite"/>
    </source>
</evidence>
<dbReference type="PANTHER" id="PTHR43734:SF4">
    <property type="entry name" value="AMINE OXIDASE DOMAIN-CONTAINING PROTEIN"/>
    <property type="match status" value="1"/>
</dbReference>
<dbReference type="RefSeq" id="XP_038065590.1">
    <property type="nucleotide sequence ID" value="XM_038209662.1"/>
</dbReference>
<dbReference type="AlphaFoldDB" id="A0A914ANJ2"/>